<dbReference type="RefSeq" id="WP_189308296.1">
    <property type="nucleotide sequence ID" value="NZ_BMRP01000067.1"/>
</dbReference>
<dbReference type="Pfam" id="PF00589">
    <property type="entry name" value="Phage_integrase"/>
    <property type="match status" value="1"/>
</dbReference>
<reference evidence="4" key="1">
    <citation type="journal article" date="2019" name="Int. J. Syst. Evol. Microbiol.">
        <title>The Global Catalogue of Microorganisms (GCM) 10K type strain sequencing project: providing services to taxonomists for standard genome sequencing and annotation.</title>
        <authorList>
            <consortium name="The Broad Institute Genomics Platform"/>
            <consortium name="The Broad Institute Genome Sequencing Center for Infectious Disease"/>
            <person name="Wu L."/>
            <person name="Ma J."/>
        </authorList>
    </citation>
    <scope>NUCLEOTIDE SEQUENCE [LARGE SCALE GENOMIC DNA]</scope>
    <source>
        <strain evidence="4">JCM 3399</strain>
    </source>
</reference>
<proteinExistence type="predicted"/>
<gene>
    <name evidence="3" type="ORF">GCM10010211_79790</name>
</gene>
<name>A0ABQ2VNT9_9ACTN</name>
<organism evidence="3 4">
    <name type="scientific">Streptomyces albospinus</name>
    <dbReference type="NCBI Taxonomy" id="285515"/>
    <lineage>
        <taxon>Bacteria</taxon>
        <taxon>Bacillati</taxon>
        <taxon>Actinomycetota</taxon>
        <taxon>Actinomycetes</taxon>
        <taxon>Kitasatosporales</taxon>
        <taxon>Streptomycetaceae</taxon>
        <taxon>Streptomyces</taxon>
    </lineage>
</organism>
<dbReference type="EMBL" id="BMRP01000067">
    <property type="protein sequence ID" value="GGV00551.1"/>
    <property type="molecule type" value="Genomic_DNA"/>
</dbReference>
<dbReference type="SUPFAM" id="SSF56349">
    <property type="entry name" value="DNA breaking-rejoining enzymes"/>
    <property type="match status" value="1"/>
</dbReference>
<dbReference type="CDD" id="cd00397">
    <property type="entry name" value="DNA_BRE_C"/>
    <property type="match status" value="1"/>
</dbReference>
<accession>A0ABQ2VNT9</accession>
<protein>
    <recommendedName>
        <fullName evidence="2">Tyr recombinase domain-containing protein</fullName>
    </recommendedName>
</protein>
<keyword evidence="4" id="KW-1185">Reference proteome</keyword>
<sequence length="381" mass="42962">MGGDTLVPGSARLHLVDGLPLLHPEEQVFEAMLAGWRNQQLARNLSFGHVSDQERTVRAFARHADGLPWEWAPQHVEEWSVDLRSVRGCARSTVRNYQGAVRQFCDFVTNPAYGWAEECLLQFGTHPVQVVHDWNAAVHTDEGEGEPERRAFTRPELEAFFDYTDEQVVRVRGKGRKGWLPAFLDAALFKTAYGYGLRRNETRMLNEVDFGPNPHGREFGDYATLMVRHGKAKKGSPPKRRSVLTVWQWTPVVIEEWVTEVRPGMRHAHGPALWPSERGPRIGLQRLDSRFAAYRDALGLDPALEFHSLRRSYITHLIEDGYDPLFVQLLLSPQHCVHDVQHEPRAGGDLCGGGGYLPPSTRQFCGRFDAGATGTDARLVA</sequence>
<dbReference type="InterPro" id="IPR002104">
    <property type="entry name" value="Integrase_catalytic"/>
</dbReference>
<keyword evidence="1" id="KW-0233">DNA recombination</keyword>
<evidence type="ECO:0000313" key="3">
    <source>
        <dbReference type="EMBL" id="GGV00551.1"/>
    </source>
</evidence>
<evidence type="ECO:0000259" key="2">
    <source>
        <dbReference type="PROSITE" id="PS51898"/>
    </source>
</evidence>
<evidence type="ECO:0000313" key="4">
    <source>
        <dbReference type="Proteomes" id="UP000654471"/>
    </source>
</evidence>
<dbReference type="Proteomes" id="UP000654471">
    <property type="component" value="Unassembled WGS sequence"/>
</dbReference>
<dbReference type="InterPro" id="IPR011010">
    <property type="entry name" value="DNA_brk_join_enz"/>
</dbReference>
<evidence type="ECO:0000256" key="1">
    <source>
        <dbReference type="ARBA" id="ARBA00023172"/>
    </source>
</evidence>
<feature type="domain" description="Tyr recombinase" evidence="2">
    <location>
        <begin position="147"/>
        <end position="369"/>
    </location>
</feature>
<dbReference type="Gene3D" id="1.10.443.10">
    <property type="entry name" value="Intergrase catalytic core"/>
    <property type="match status" value="1"/>
</dbReference>
<dbReference type="PROSITE" id="PS51898">
    <property type="entry name" value="TYR_RECOMBINASE"/>
    <property type="match status" value="1"/>
</dbReference>
<comment type="caution">
    <text evidence="3">The sequence shown here is derived from an EMBL/GenBank/DDBJ whole genome shotgun (WGS) entry which is preliminary data.</text>
</comment>
<dbReference type="InterPro" id="IPR013762">
    <property type="entry name" value="Integrase-like_cat_sf"/>
</dbReference>